<dbReference type="InterPro" id="IPR008640">
    <property type="entry name" value="Adhesin_Head_dom"/>
</dbReference>
<feature type="domain" description="Trimeric autotransporter adhesin YadA-like head" evidence="1">
    <location>
        <begin position="470"/>
        <end position="494"/>
    </location>
</feature>
<accession>A0A1G7FVM8</accession>
<evidence type="ECO:0000313" key="3">
    <source>
        <dbReference type="Proteomes" id="UP000198517"/>
    </source>
</evidence>
<dbReference type="Pfam" id="PF05658">
    <property type="entry name" value="YadA_head"/>
    <property type="match status" value="2"/>
</dbReference>
<proteinExistence type="predicted"/>
<dbReference type="OrthoDB" id="1228095at2"/>
<evidence type="ECO:0000259" key="1">
    <source>
        <dbReference type="Pfam" id="PF05658"/>
    </source>
</evidence>
<feature type="domain" description="Trimeric autotransporter adhesin YadA-like head" evidence="1">
    <location>
        <begin position="432"/>
        <end position="455"/>
    </location>
</feature>
<gene>
    <name evidence="2" type="ORF">SAMN05421544_1291</name>
</gene>
<organism evidence="2 3">
    <name type="scientific">Riemerella columbipharyngis</name>
    <dbReference type="NCBI Taxonomy" id="1071918"/>
    <lineage>
        <taxon>Bacteria</taxon>
        <taxon>Pseudomonadati</taxon>
        <taxon>Bacteroidota</taxon>
        <taxon>Flavobacteriia</taxon>
        <taxon>Flavobacteriales</taxon>
        <taxon>Weeksellaceae</taxon>
        <taxon>Riemerella</taxon>
    </lineage>
</organism>
<dbReference type="AlphaFoldDB" id="A0A1G7FVM8"/>
<sequence>MKKNLIKINLLCTLMGTMVYAQQGRVGINTDSPKATLDIHSINGESVSGILIPRLNGGQFESFLKNTPLGVDQHSMMLYLTEPVVIKSNNGYPRELQTSLNNVSYTTTVNQGQTIGPGYVKYIYDSQSGQGTWVDIETAIQKTTTLQTRYTVGDNGTTRYAFGTPSSSYKLTSTKTLVEGRNSINLASIDGDNKTSSVNADYAAAVGVNTIVEGKASFASGQDTKIGRGAESSFAMGQNTEVLESASNSFVGGNASKAKGAVSFAFGTGAYAEAGEVALGFFNTDAYSDASVGKKRLFVIGRGESAQKRDAFSILGDGKTGIGYDSFDNPNISGNSALLQVNGAILSGYLKGTGDRPVYADANGVLKIGPSSAVYTVGQGMKLNGNTFSRTGLEQADGKNGLTIIGRTEANYGTVGTNAVDLSFSNSTDKGAKGNYSVAMGFNNVASGEGAVVMGGVSNSALSAIVPNQASGASSVAMGLGTTASARASVAMGRSTNTGNSDNHVVMGMYNTVPNRTDARSRLLTVGAGTAVKSADAFTVLKNKKVGVAIDALENDNDINDSSPDFHLNKKGLRFQGVTNKTDREITCNRANQGSINYVTAGGPSYLRICLFTGTGAAEADTSYKWYKINVTQEADNN</sequence>
<dbReference type="InterPro" id="IPR011049">
    <property type="entry name" value="Serralysin-like_metalloprot_C"/>
</dbReference>
<dbReference type="EMBL" id="FNAS01000029">
    <property type="protein sequence ID" value="SDE79924.1"/>
    <property type="molecule type" value="Genomic_DNA"/>
</dbReference>
<dbReference type="RefSeq" id="WP_092738081.1">
    <property type="nucleotide sequence ID" value="NZ_FNAS01000029.1"/>
</dbReference>
<evidence type="ECO:0000313" key="2">
    <source>
        <dbReference type="EMBL" id="SDE79924.1"/>
    </source>
</evidence>
<dbReference type="Proteomes" id="UP000198517">
    <property type="component" value="Unassembled WGS sequence"/>
</dbReference>
<protein>
    <submittedName>
        <fullName evidence="2">Head domain of trimeric autotransporter adhesin</fullName>
    </submittedName>
</protein>
<name>A0A1G7FVM8_9FLAO</name>
<dbReference type="Gene3D" id="2.150.10.10">
    <property type="entry name" value="Serralysin-like metalloprotease, C-terminal"/>
    <property type="match status" value="2"/>
</dbReference>
<dbReference type="GO" id="GO:0019867">
    <property type="term" value="C:outer membrane"/>
    <property type="evidence" value="ECO:0007669"/>
    <property type="project" value="InterPro"/>
</dbReference>
<keyword evidence="3" id="KW-1185">Reference proteome</keyword>
<reference evidence="2 3" key="1">
    <citation type="submission" date="2016-10" db="EMBL/GenBank/DDBJ databases">
        <authorList>
            <person name="de Groot N.N."/>
        </authorList>
    </citation>
    <scope>NUCLEOTIDE SEQUENCE [LARGE SCALE GENOMIC DNA]</scope>
    <source>
        <strain evidence="2 3">DSM 24015</strain>
    </source>
</reference>